<evidence type="ECO:0000313" key="2">
    <source>
        <dbReference type="Proteomes" id="UP001266305"/>
    </source>
</evidence>
<dbReference type="EMBL" id="JASSZA010000005">
    <property type="protein sequence ID" value="KAK2111710.1"/>
    <property type="molecule type" value="Genomic_DNA"/>
</dbReference>
<evidence type="ECO:0000313" key="1">
    <source>
        <dbReference type="EMBL" id="KAK2111710.1"/>
    </source>
</evidence>
<organism evidence="1 2">
    <name type="scientific">Saguinus oedipus</name>
    <name type="common">Cotton-top tamarin</name>
    <name type="synonym">Oedipomidas oedipus</name>
    <dbReference type="NCBI Taxonomy" id="9490"/>
    <lineage>
        <taxon>Eukaryota</taxon>
        <taxon>Metazoa</taxon>
        <taxon>Chordata</taxon>
        <taxon>Craniata</taxon>
        <taxon>Vertebrata</taxon>
        <taxon>Euteleostomi</taxon>
        <taxon>Mammalia</taxon>
        <taxon>Eutheria</taxon>
        <taxon>Euarchontoglires</taxon>
        <taxon>Primates</taxon>
        <taxon>Haplorrhini</taxon>
        <taxon>Platyrrhini</taxon>
        <taxon>Cebidae</taxon>
        <taxon>Callitrichinae</taxon>
        <taxon>Saguinus</taxon>
    </lineage>
</organism>
<keyword evidence="2" id="KW-1185">Reference proteome</keyword>
<comment type="caution">
    <text evidence="1">The sequence shown here is derived from an EMBL/GenBank/DDBJ whole genome shotgun (WGS) entry which is preliminary data.</text>
</comment>
<proteinExistence type="predicted"/>
<sequence length="69" mass="6748">PGRRVGCGAAAKEGPGRCRVGWGMAERESGCGCDPQVSRAGGGVRPVGAGHVAAVAPPREPGRGRVAAA</sequence>
<gene>
    <name evidence="1" type="ORF">P7K49_011456</name>
</gene>
<name>A0ABQ9VQP8_SAGOE</name>
<feature type="non-terminal residue" evidence="1">
    <location>
        <position position="1"/>
    </location>
</feature>
<protein>
    <submittedName>
        <fullName evidence="1">Uncharacterized protein</fullName>
    </submittedName>
</protein>
<dbReference type="Proteomes" id="UP001266305">
    <property type="component" value="Unassembled WGS sequence"/>
</dbReference>
<reference evidence="1 2" key="1">
    <citation type="submission" date="2023-05" db="EMBL/GenBank/DDBJ databases">
        <title>B98-5 Cell Line De Novo Hybrid Assembly: An Optical Mapping Approach.</title>
        <authorList>
            <person name="Kananen K."/>
            <person name="Auerbach J.A."/>
            <person name="Kautto E."/>
            <person name="Blachly J.S."/>
        </authorList>
    </citation>
    <scope>NUCLEOTIDE SEQUENCE [LARGE SCALE GENOMIC DNA]</scope>
    <source>
        <strain evidence="1">B95-8</strain>
        <tissue evidence="1">Cell line</tissue>
    </source>
</reference>
<feature type="non-terminal residue" evidence="1">
    <location>
        <position position="69"/>
    </location>
</feature>
<accession>A0ABQ9VQP8</accession>